<evidence type="ECO:0000256" key="1">
    <source>
        <dbReference type="SAM" id="SignalP"/>
    </source>
</evidence>
<gene>
    <name evidence="2" type="ORF">J2800_003677</name>
</gene>
<name>A0ABU1N495_9CAUL</name>
<dbReference type="EMBL" id="JAVDRL010000011">
    <property type="protein sequence ID" value="MDR6532916.1"/>
    <property type="molecule type" value="Genomic_DNA"/>
</dbReference>
<proteinExistence type="predicted"/>
<keyword evidence="3" id="KW-1185">Reference proteome</keyword>
<accession>A0ABU1N495</accession>
<evidence type="ECO:0000313" key="3">
    <source>
        <dbReference type="Proteomes" id="UP001262754"/>
    </source>
</evidence>
<dbReference type="Proteomes" id="UP001262754">
    <property type="component" value="Unassembled WGS sequence"/>
</dbReference>
<reference evidence="2 3" key="1">
    <citation type="submission" date="2023-07" db="EMBL/GenBank/DDBJ databases">
        <title>Sorghum-associated microbial communities from plants grown in Nebraska, USA.</title>
        <authorList>
            <person name="Schachtman D."/>
        </authorList>
    </citation>
    <scope>NUCLEOTIDE SEQUENCE [LARGE SCALE GENOMIC DNA]</scope>
    <source>
        <strain evidence="2 3">DS2154</strain>
    </source>
</reference>
<sequence>MNRRTSLAIGCALVVMGLGAAGQGMAADEDPSAAVIEGLVSTLPGGVVSIKADPTLSNGRLVLRVVAFNKGAAPVTLSAADIKLYTSANQPVALLPLDQLIAEVSSPAPGRSVGSATGYGGQALATGQDGRLDVSGFSGANQTVAGGLSSQVQAQIGAPGKLSKADQAQVDTLRAAILQSVEVAPNTAAGGQIVTDKLKFDRDAPRELKMVVRFNGEKHGFIFGAPPAR</sequence>
<feature type="chain" id="PRO_5045490862" evidence="1">
    <location>
        <begin position="27"/>
        <end position="229"/>
    </location>
</feature>
<protein>
    <submittedName>
        <fullName evidence="2">Uncharacterized protein</fullName>
    </submittedName>
</protein>
<feature type="signal peptide" evidence="1">
    <location>
        <begin position="1"/>
        <end position="26"/>
    </location>
</feature>
<dbReference type="RefSeq" id="WP_310033589.1">
    <property type="nucleotide sequence ID" value="NZ_JAVDRL010000011.1"/>
</dbReference>
<comment type="caution">
    <text evidence="2">The sequence shown here is derived from an EMBL/GenBank/DDBJ whole genome shotgun (WGS) entry which is preliminary data.</text>
</comment>
<organism evidence="2 3">
    <name type="scientific">Caulobacter rhizosphaerae</name>
    <dbReference type="NCBI Taxonomy" id="2010972"/>
    <lineage>
        <taxon>Bacteria</taxon>
        <taxon>Pseudomonadati</taxon>
        <taxon>Pseudomonadota</taxon>
        <taxon>Alphaproteobacteria</taxon>
        <taxon>Caulobacterales</taxon>
        <taxon>Caulobacteraceae</taxon>
        <taxon>Caulobacter</taxon>
    </lineage>
</organism>
<evidence type="ECO:0000313" key="2">
    <source>
        <dbReference type="EMBL" id="MDR6532916.1"/>
    </source>
</evidence>
<keyword evidence="1" id="KW-0732">Signal</keyword>